<dbReference type="PANTHER" id="PTHR46179">
    <property type="entry name" value="ZINC FINGER PROTEIN"/>
    <property type="match status" value="1"/>
</dbReference>
<dbReference type="Gene3D" id="3.30.160.60">
    <property type="entry name" value="Classic Zinc Finger"/>
    <property type="match status" value="3"/>
</dbReference>
<dbReference type="SMART" id="SM00355">
    <property type="entry name" value="ZnF_C2H2"/>
    <property type="match status" value="3"/>
</dbReference>
<accession>A0AAN7BI71</accession>
<dbReference type="GO" id="GO:0006357">
    <property type="term" value="P:regulation of transcription by RNA polymerase II"/>
    <property type="evidence" value="ECO:0007669"/>
    <property type="project" value="TreeGrafter"/>
</dbReference>
<dbReference type="EMBL" id="MU865411">
    <property type="protein sequence ID" value="KAK4223875.1"/>
    <property type="molecule type" value="Genomic_DNA"/>
</dbReference>
<evidence type="ECO:0000256" key="1">
    <source>
        <dbReference type="PROSITE-ProRule" id="PRU00042"/>
    </source>
</evidence>
<gene>
    <name evidence="4" type="ORF">QBC38DRAFT_37170</name>
</gene>
<dbReference type="InterPro" id="IPR059009">
    <property type="entry name" value="Znf_C2H2_17_1st"/>
</dbReference>
<dbReference type="AlphaFoldDB" id="A0AAN7BI71"/>
<feature type="compositionally biased region" description="Basic and acidic residues" evidence="2">
    <location>
        <begin position="19"/>
        <end position="34"/>
    </location>
</feature>
<dbReference type="Pfam" id="PF26177">
    <property type="entry name" value="zf_C2H2_17_1st"/>
    <property type="match status" value="1"/>
</dbReference>
<organism evidence="4 5">
    <name type="scientific">Podospora fimiseda</name>
    <dbReference type="NCBI Taxonomy" id="252190"/>
    <lineage>
        <taxon>Eukaryota</taxon>
        <taxon>Fungi</taxon>
        <taxon>Dikarya</taxon>
        <taxon>Ascomycota</taxon>
        <taxon>Pezizomycotina</taxon>
        <taxon>Sordariomycetes</taxon>
        <taxon>Sordariomycetidae</taxon>
        <taxon>Sordariales</taxon>
        <taxon>Podosporaceae</taxon>
        <taxon>Podospora</taxon>
    </lineage>
</organism>
<dbReference type="Pfam" id="PF26176">
    <property type="entry name" value="zf_C2H2_17_2"/>
    <property type="match status" value="1"/>
</dbReference>
<comment type="caution">
    <text evidence="4">The sequence shown here is derived from an EMBL/GenBank/DDBJ whole genome shotgun (WGS) entry which is preliminary data.</text>
</comment>
<keyword evidence="1" id="KW-0862">Zinc</keyword>
<reference evidence="4" key="2">
    <citation type="submission" date="2023-05" db="EMBL/GenBank/DDBJ databases">
        <authorList>
            <consortium name="Lawrence Berkeley National Laboratory"/>
            <person name="Steindorff A."/>
            <person name="Hensen N."/>
            <person name="Bonometti L."/>
            <person name="Westerberg I."/>
            <person name="Brannstrom I.O."/>
            <person name="Guillou S."/>
            <person name="Cros-Aarteil S."/>
            <person name="Calhoun S."/>
            <person name="Haridas S."/>
            <person name="Kuo A."/>
            <person name="Mondo S."/>
            <person name="Pangilinan J."/>
            <person name="Riley R."/>
            <person name="Labutti K."/>
            <person name="Andreopoulos B."/>
            <person name="Lipzen A."/>
            <person name="Chen C."/>
            <person name="Yanf M."/>
            <person name="Daum C."/>
            <person name="Ng V."/>
            <person name="Clum A."/>
            <person name="Ohm R."/>
            <person name="Martin F."/>
            <person name="Silar P."/>
            <person name="Natvig D."/>
            <person name="Lalanne C."/>
            <person name="Gautier V."/>
            <person name="Ament-Velasquez S.L."/>
            <person name="Kruys A."/>
            <person name="Hutchinson M.I."/>
            <person name="Powell A.J."/>
            <person name="Barry K."/>
            <person name="Miller A.N."/>
            <person name="Grigoriev I.V."/>
            <person name="Debuchy R."/>
            <person name="Gladieux P."/>
            <person name="Thoren M.H."/>
            <person name="Johannesson H."/>
        </authorList>
    </citation>
    <scope>NUCLEOTIDE SEQUENCE</scope>
    <source>
        <strain evidence="4">CBS 990.96</strain>
    </source>
</reference>
<dbReference type="GO" id="GO:0005634">
    <property type="term" value="C:nucleus"/>
    <property type="evidence" value="ECO:0007669"/>
    <property type="project" value="TreeGrafter"/>
</dbReference>
<feature type="domain" description="C2H2-type" evidence="3">
    <location>
        <begin position="192"/>
        <end position="221"/>
    </location>
</feature>
<protein>
    <submittedName>
        <fullName evidence="4">Cell wall transcription factor ACE2</fullName>
    </submittedName>
</protein>
<sequence>MSVVYEPRNFIHEGAYPPIDDHHHHHDPTPDTDRFTDPNDTVENELVQVANSFVPTPPPYVDTKEYVENAPEPPRMELGSLVDGLPPVKEPSPISTTPQRTKAIPKPLREETKNGEGKYICTWPSCTDDVKEFARKCEWNKHMDKHDRPYKCEAEGCEKLPGFTYSGGLLRHEREVHGKHGGPKNSFHCPHVNCKRHSGRGFSRQENLNEHLRRVHTQNSGPATAMNGTEGETDDAASDNMVAALSLGGGGGGQKRKRDDQPEDIDVREELKRVKIQNEELKKQVMAQNQQTSAMLNRINQLEKALAEKILIEKALVDKALAEQQQQQQQQQQLQPQQQLVQPAMI</sequence>
<evidence type="ECO:0000259" key="3">
    <source>
        <dbReference type="PROSITE" id="PS50157"/>
    </source>
</evidence>
<dbReference type="PROSITE" id="PS50157">
    <property type="entry name" value="ZINC_FINGER_C2H2_2"/>
    <property type="match status" value="1"/>
</dbReference>
<dbReference type="InterPro" id="IPR059095">
    <property type="entry name" value="Znf_C2H2_17_2nd"/>
</dbReference>
<dbReference type="InterPro" id="IPR013087">
    <property type="entry name" value="Znf_C2H2_type"/>
</dbReference>
<keyword evidence="1" id="KW-0479">Metal-binding</keyword>
<dbReference type="PANTHER" id="PTHR46179:SF24">
    <property type="entry name" value="C2H2-TYPE DOMAIN-CONTAINING PROTEIN"/>
    <property type="match status" value="1"/>
</dbReference>
<evidence type="ECO:0000256" key="2">
    <source>
        <dbReference type="SAM" id="MobiDB-lite"/>
    </source>
</evidence>
<evidence type="ECO:0000313" key="4">
    <source>
        <dbReference type="EMBL" id="KAK4223875.1"/>
    </source>
</evidence>
<reference evidence="4" key="1">
    <citation type="journal article" date="2023" name="Mol. Phylogenet. Evol.">
        <title>Genome-scale phylogeny and comparative genomics of the fungal order Sordariales.</title>
        <authorList>
            <person name="Hensen N."/>
            <person name="Bonometti L."/>
            <person name="Westerberg I."/>
            <person name="Brannstrom I.O."/>
            <person name="Guillou S."/>
            <person name="Cros-Aarteil S."/>
            <person name="Calhoun S."/>
            <person name="Haridas S."/>
            <person name="Kuo A."/>
            <person name="Mondo S."/>
            <person name="Pangilinan J."/>
            <person name="Riley R."/>
            <person name="LaButti K."/>
            <person name="Andreopoulos B."/>
            <person name="Lipzen A."/>
            <person name="Chen C."/>
            <person name="Yan M."/>
            <person name="Daum C."/>
            <person name="Ng V."/>
            <person name="Clum A."/>
            <person name="Steindorff A."/>
            <person name="Ohm R.A."/>
            <person name="Martin F."/>
            <person name="Silar P."/>
            <person name="Natvig D.O."/>
            <person name="Lalanne C."/>
            <person name="Gautier V."/>
            <person name="Ament-Velasquez S.L."/>
            <person name="Kruys A."/>
            <person name="Hutchinson M.I."/>
            <person name="Powell A.J."/>
            <person name="Barry K."/>
            <person name="Miller A.N."/>
            <person name="Grigoriev I.V."/>
            <person name="Debuchy R."/>
            <person name="Gladieux P."/>
            <person name="Hiltunen Thoren M."/>
            <person name="Johannesson H."/>
        </authorList>
    </citation>
    <scope>NUCLEOTIDE SEQUENCE</scope>
    <source>
        <strain evidence="4">CBS 990.96</strain>
    </source>
</reference>
<dbReference type="InterPro" id="IPR051061">
    <property type="entry name" value="Zinc_finger_trans_reg"/>
</dbReference>
<proteinExistence type="predicted"/>
<name>A0AAN7BI71_9PEZI</name>
<feature type="region of interest" description="Disordered" evidence="2">
    <location>
        <begin position="243"/>
        <end position="268"/>
    </location>
</feature>
<feature type="region of interest" description="Disordered" evidence="2">
    <location>
        <begin position="14"/>
        <end position="34"/>
    </location>
</feature>
<keyword evidence="5" id="KW-1185">Reference proteome</keyword>
<dbReference type="Proteomes" id="UP001301958">
    <property type="component" value="Unassembled WGS sequence"/>
</dbReference>
<dbReference type="GO" id="GO:0008270">
    <property type="term" value="F:zinc ion binding"/>
    <property type="evidence" value="ECO:0007669"/>
    <property type="project" value="UniProtKB-KW"/>
</dbReference>
<evidence type="ECO:0000313" key="5">
    <source>
        <dbReference type="Proteomes" id="UP001301958"/>
    </source>
</evidence>
<keyword evidence="1" id="KW-0863">Zinc-finger</keyword>